<dbReference type="EMBL" id="KZ819676">
    <property type="protein sequence ID" value="PWN25341.1"/>
    <property type="molecule type" value="Genomic_DNA"/>
</dbReference>
<gene>
    <name evidence="1" type="ORF">BDZ90DRAFT_281563</name>
</gene>
<dbReference type="GeneID" id="37031195"/>
<proteinExistence type="predicted"/>
<name>A0A316ULT6_9BASI</name>
<dbReference type="OrthoDB" id="3365119at2759"/>
<accession>A0A316ULT6</accession>
<organism evidence="1 2">
    <name type="scientific">Jaminaea rosea</name>
    <dbReference type="NCBI Taxonomy" id="1569628"/>
    <lineage>
        <taxon>Eukaryota</taxon>
        <taxon>Fungi</taxon>
        <taxon>Dikarya</taxon>
        <taxon>Basidiomycota</taxon>
        <taxon>Ustilaginomycotina</taxon>
        <taxon>Exobasidiomycetes</taxon>
        <taxon>Microstromatales</taxon>
        <taxon>Microstromatales incertae sedis</taxon>
        <taxon>Jaminaea</taxon>
    </lineage>
</organism>
<dbReference type="RefSeq" id="XP_025359953.1">
    <property type="nucleotide sequence ID" value="XM_025509372.1"/>
</dbReference>
<evidence type="ECO:0000313" key="1">
    <source>
        <dbReference type="EMBL" id="PWN25341.1"/>
    </source>
</evidence>
<dbReference type="AlphaFoldDB" id="A0A316ULT6"/>
<keyword evidence="2" id="KW-1185">Reference proteome</keyword>
<sequence length="372" mass="38930">MAEPRPLSGIAAPAARVATSTVSFYAPRTHGSLYALQRPAFSTSKQGAFLFTASQGSIVTPQAALLPLTLSAPRTITALRTFSTTALPRNAATAVPSSSGSIKPITFRNYPLRHLVLFPVLHSSIAWTLLGPTYLLLSFTNLTPLLLAGPQGVAVLNTRIPSLVPDGALYGLRDARAVAAKQRPDAVSKGVTVEEWAEASIRKAAGTTWRTAKGVRDLVSRVRGAAAVPSKLEQAAKDIGEEAEQTGDLAGAASGKRGARGWLNKARYLTNSLGGADSSSDASGGQSEGGVINETRGMMRSYISKQTHSVTVRDLADVVGAWVLVKCLLPVRVPLSLWLTPKAVRWTLMRGAATARTATATTAGAAKAGVPK</sequence>
<dbReference type="Proteomes" id="UP000245884">
    <property type="component" value="Unassembled WGS sequence"/>
</dbReference>
<evidence type="ECO:0000313" key="2">
    <source>
        <dbReference type="Proteomes" id="UP000245884"/>
    </source>
</evidence>
<reference evidence="1 2" key="1">
    <citation type="journal article" date="2018" name="Mol. Biol. Evol.">
        <title>Broad Genomic Sampling Reveals a Smut Pathogenic Ancestry of the Fungal Clade Ustilaginomycotina.</title>
        <authorList>
            <person name="Kijpornyongpan T."/>
            <person name="Mondo S.J."/>
            <person name="Barry K."/>
            <person name="Sandor L."/>
            <person name="Lee J."/>
            <person name="Lipzen A."/>
            <person name="Pangilinan J."/>
            <person name="LaButti K."/>
            <person name="Hainaut M."/>
            <person name="Henrissat B."/>
            <person name="Grigoriev I.V."/>
            <person name="Spatafora J.W."/>
            <person name="Aime M.C."/>
        </authorList>
    </citation>
    <scope>NUCLEOTIDE SEQUENCE [LARGE SCALE GENOMIC DNA]</scope>
    <source>
        <strain evidence="1 2">MCA 5214</strain>
    </source>
</reference>
<protein>
    <submittedName>
        <fullName evidence="1">Uncharacterized protein</fullName>
    </submittedName>
</protein>